<geneLocation type="plasmid" evidence="5 6">
    <name>p.p-1</name>
</geneLocation>
<dbReference type="GO" id="GO:0022857">
    <property type="term" value="F:transmembrane transporter activity"/>
    <property type="evidence" value="ECO:0007669"/>
    <property type="project" value="InterPro"/>
</dbReference>
<comment type="similarity">
    <text evidence="1">Belongs to the ABC transporter superfamily.</text>
</comment>
<reference evidence="5 6" key="1">
    <citation type="submission" date="2015-10" db="EMBL/GenBank/DDBJ databases">
        <title>The world's first case of liver abscess caused by Pannonibacter phragmitetus.</title>
        <authorList>
            <person name="Ming D."/>
            <person name="Wang M."/>
            <person name="Zhou Y."/>
            <person name="Jiang T."/>
            <person name="Hu S."/>
        </authorList>
    </citation>
    <scope>NUCLEOTIDE SEQUENCE [LARGE SCALE GENOMIC DNA]</scope>
    <source>
        <strain evidence="5 6">31801</strain>
        <plasmid evidence="5 6">p.p-1</plasmid>
    </source>
</reference>
<keyword evidence="4 5" id="KW-0067">ATP-binding</keyword>
<dbReference type="Pfam" id="PF08402">
    <property type="entry name" value="TOBE_2"/>
    <property type="match status" value="1"/>
</dbReference>
<keyword evidence="5" id="KW-0614">Plasmid</keyword>
<dbReference type="KEGG" id="pphr:APZ00_25335"/>
<evidence type="ECO:0000256" key="1">
    <source>
        <dbReference type="ARBA" id="ARBA00005417"/>
    </source>
</evidence>
<dbReference type="AlphaFoldDB" id="A0A0L0ISI6"/>
<dbReference type="FunFam" id="3.40.50.300:FF:000425">
    <property type="entry name" value="Probable ABC transporter, ATP-binding subunit"/>
    <property type="match status" value="1"/>
</dbReference>
<evidence type="ECO:0000256" key="2">
    <source>
        <dbReference type="ARBA" id="ARBA00022448"/>
    </source>
</evidence>
<dbReference type="InterPro" id="IPR050093">
    <property type="entry name" value="ABC_SmlMolc_Importer"/>
</dbReference>
<dbReference type="InterPro" id="IPR027417">
    <property type="entry name" value="P-loop_NTPase"/>
</dbReference>
<dbReference type="EMBL" id="CP013069">
    <property type="protein sequence ID" value="ALV30646.1"/>
    <property type="molecule type" value="Genomic_DNA"/>
</dbReference>
<sequence length="346" mass="36474">MPGLTIRNISKTYGSAYALRDVSLDVDQGQFVCLLGPSGCGKSTLLRILAGLETPDSGTIGLGGQNITAMPAHKRDFGMVFQSLALFPHLTVGENIAYPLKLRGASRAQCDAEVERLLDLVHLPGVAGRAISQLSGGQRQRIAIARALALKPRLFLLDEPMSALDAKLREAMQVELKRLQRELGITTFLVTHDQREALTTADQVVLMSGGVIQQVAPPVEIYKAPVNAFVADFIGVTNLLQGEAQGAGQAVVAGTPLHISGAPASGTFTFSIRPEEIDLRDAGAPNTLSGTVSFVRHLGASVEISVSVPGLASDLTVSPPLKHMPQLSVGDPLHLHIPPAACVILG</sequence>
<dbReference type="GO" id="GO:0016887">
    <property type="term" value="F:ATP hydrolysis activity"/>
    <property type="evidence" value="ECO:0007669"/>
    <property type="project" value="InterPro"/>
</dbReference>
<dbReference type="RefSeq" id="WP_050475349.1">
    <property type="nucleotide sequence ID" value="NZ_CP013069.1"/>
</dbReference>
<keyword evidence="6" id="KW-1185">Reference proteome</keyword>
<dbReference type="SUPFAM" id="SSF50331">
    <property type="entry name" value="MOP-like"/>
    <property type="match status" value="1"/>
</dbReference>
<keyword evidence="3" id="KW-0547">Nucleotide-binding</keyword>
<dbReference type="InterPro" id="IPR017871">
    <property type="entry name" value="ABC_transporter-like_CS"/>
</dbReference>
<evidence type="ECO:0000313" key="5">
    <source>
        <dbReference type="EMBL" id="ALV30646.1"/>
    </source>
</evidence>
<dbReference type="SUPFAM" id="SSF52540">
    <property type="entry name" value="P-loop containing nucleoside triphosphate hydrolases"/>
    <property type="match status" value="1"/>
</dbReference>
<accession>A0A0L0ISI6</accession>
<dbReference type="PATRIC" id="fig|121719.5.peg.2915"/>
<dbReference type="Gene3D" id="3.40.50.300">
    <property type="entry name" value="P-loop containing nucleotide triphosphate hydrolases"/>
    <property type="match status" value="1"/>
</dbReference>
<dbReference type="Gene3D" id="2.40.50.100">
    <property type="match status" value="1"/>
</dbReference>
<dbReference type="InterPro" id="IPR003439">
    <property type="entry name" value="ABC_transporter-like_ATP-bd"/>
</dbReference>
<dbReference type="SMART" id="SM00382">
    <property type="entry name" value="AAA"/>
    <property type="match status" value="1"/>
</dbReference>
<dbReference type="InterPro" id="IPR013611">
    <property type="entry name" value="Transp-assoc_OB_typ2"/>
</dbReference>
<proteinExistence type="inferred from homology"/>
<dbReference type="PROSITE" id="PS50893">
    <property type="entry name" value="ABC_TRANSPORTER_2"/>
    <property type="match status" value="1"/>
</dbReference>
<evidence type="ECO:0000256" key="4">
    <source>
        <dbReference type="ARBA" id="ARBA00022840"/>
    </source>
</evidence>
<organism evidence="5 6">
    <name type="scientific">Pannonibacter phragmitetus</name>
    <dbReference type="NCBI Taxonomy" id="121719"/>
    <lineage>
        <taxon>Bacteria</taxon>
        <taxon>Pseudomonadati</taxon>
        <taxon>Pseudomonadota</taxon>
        <taxon>Alphaproteobacteria</taxon>
        <taxon>Hyphomicrobiales</taxon>
        <taxon>Stappiaceae</taxon>
        <taxon>Pannonibacter</taxon>
    </lineage>
</organism>
<keyword evidence="2" id="KW-0813">Transport</keyword>
<dbReference type="GO" id="GO:0043190">
    <property type="term" value="C:ATP-binding cassette (ABC) transporter complex"/>
    <property type="evidence" value="ECO:0007669"/>
    <property type="project" value="InterPro"/>
</dbReference>
<dbReference type="PROSITE" id="PS00211">
    <property type="entry name" value="ABC_TRANSPORTER_1"/>
    <property type="match status" value="1"/>
</dbReference>
<dbReference type="InterPro" id="IPR003593">
    <property type="entry name" value="AAA+_ATPase"/>
</dbReference>
<dbReference type="GO" id="GO:0015697">
    <property type="term" value="P:quaternary ammonium group transport"/>
    <property type="evidence" value="ECO:0007669"/>
    <property type="project" value="UniProtKB-ARBA"/>
</dbReference>
<dbReference type="PANTHER" id="PTHR42781">
    <property type="entry name" value="SPERMIDINE/PUTRESCINE IMPORT ATP-BINDING PROTEIN POTA"/>
    <property type="match status" value="1"/>
</dbReference>
<evidence type="ECO:0000256" key="3">
    <source>
        <dbReference type="ARBA" id="ARBA00022741"/>
    </source>
</evidence>
<dbReference type="GO" id="GO:0005524">
    <property type="term" value="F:ATP binding"/>
    <property type="evidence" value="ECO:0007669"/>
    <property type="project" value="UniProtKB-KW"/>
</dbReference>
<evidence type="ECO:0000313" key="6">
    <source>
        <dbReference type="Proteomes" id="UP000064921"/>
    </source>
</evidence>
<gene>
    <name evidence="5" type="ORF">APZ00_25335</name>
</gene>
<protein>
    <submittedName>
        <fullName evidence="5">ABC transporter ATP-binding protein</fullName>
    </submittedName>
</protein>
<dbReference type="Proteomes" id="UP000064921">
    <property type="component" value="Plasmid p.p-1"/>
</dbReference>
<dbReference type="InterPro" id="IPR008995">
    <property type="entry name" value="Mo/tungstate-bd_C_term_dom"/>
</dbReference>
<dbReference type="PANTHER" id="PTHR42781:SF4">
    <property type="entry name" value="SPERMIDINE_PUTRESCINE IMPORT ATP-BINDING PROTEIN POTA"/>
    <property type="match status" value="1"/>
</dbReference>
<dbReference type="Pfam" id="PF00005">
    <property type="entry name" value="ABC_tran"/>
    <property type="match status" value="1"/>
</dbReference>
<name>A0A0L0ISI6_9HYPH</name>